<evidence type="ECO:0000313" key="1">
    <source>
        <dbReference type="EMBL" id="MBZ0158460.1"/>
    </source>
</evidence>
<dbReference type="AlphaFoldDB" id="A0A953M3U5"/>
<reference evidence="1" key="1">
    <citation type="journal article" date="2021" name="bioRxiv">
        <title>Unraveling nitrogen, sulfur and carbon metabolic pathways and microbial community transcriptional responses to substrate deprivation and toxicity stresses in a bioreactor mimicking anoxic brackish coastal sediment conditions.</title>
        <authorList>
            <person name="Martins P.D."/>
            <person name="Echeveste M.J."/>
            <person name="Arshad A."/>
            <person name="Kurth J."/>
            <person name="Ouboter H."/>
            <person name="Jetten M.S.M."/>
            <person name="Welte C.U."/>
        </authorList>
    </citation>
    <scope>NUCLEOTIDE SEQUENCE</scope>
    <source>
        <strain evidence="1">MAG_39</strain>
    </source>
</reference>
<name>A0A953M3U5_9BACT</name>
<reference evidence="1" key="2">
    <citation type="submission" date="2021-08" db="EMBL/GenBank/DDBJ databases">
        <authorList>
            <person name="Dalcin Martins P."/>
        </authorList>
    </citation>
    <scope>NUCLEOTIDE SEQUENCE</scope>
    <source>
        <strain evidence="1">MAG_39</strain>
    </source>
</reference>
<dbReference type="EMBL" id="JAIOIV010000153">
    <property type="protein sequence ID" value="MBZ0158460.1"/>
    <property type="molecule type" value="Genomic_DNA"/>
</dbReference>
<proteinExistence type="predicted"/>
<evidence type="ECO:0000313" key="2">
    <source>
        <dbReference type="Proteomes" id="UP000705867"/>
    </source>
</evidence>
<comment type="caution">
    <text evidence="1">The sequence shown here is derived from an EMBL/GenBank/DDBJ whole genome shotgun (WGS) entry which is preliminary data.</text>
</comment>
<organism evidence="1 2">
    <name type="scientific">Candidatus Nitrobium versatile</name>
    <dbReference type="NCBI Taxonomy" id="2884831"/>
    <lineage>
        <taxon>Bacteria</taxon>
        <taxon>Pseudomonadati</taxon>
        <taxon>Nitrospirota</taxon>
        <taxon>Nitrospiria</taxon>
        <taxon>Nitrospirales</taxon>
        <taxon>Nitrospiraceae</taxon>
        <taxon>Candidatus Nitrobium</taxon>
    </lineage>
</organism>
<protein>
    <submittedName>
        <fullName evidence="1">Uncharacterized protein</fullName>
    </submittedName>
</protein>
<sequence>MTIIKRHLHKILDKPRPIGLSMRKIKRVIMIKSIIKAKERLRDRRKEKAKGALSNPVF</sequence>
<accession>A0A953M3U5</accession>
<dbReference type="Proteomes" id="UP000705867">
    <property type="component" value="Unassembled WGS sequence"/>
</dbReference>
<gene>
    <name evidence="1" type="ORF">K8I29_19860</name>
</gene>